<name>A0A2W1LD14_9BACL</name>
<gene>
    <name evidence="3" type="ORF">DNH61_11035</name>
</gene>
<dbReference type="Pfam" id="PF10335">
    <property type="entry name" value="DUF294_C"/>
    <property type="match status" value="1"/>
</dbReference>
<organism evidence="3 4">
    <name type="scientific">Paenibacillus sambharensis</name>
    <dbReference type="NCBI Taxonomy" id="1803190"/>
    <lineage>
        <taxon>Bacteria</taxon>
        <taxon>Bacillati</taxon>
        <taxon>Bacillota</taxon>
        <taxon>Bacilli</taxon>
        <taxon>Bacillales</taxon>
        <taxon>Paenibacillaceae</taxon>
        <taxon>Paenibacillus</taxon>
    </lineage>
</organism>
<feature type="domain" description="DUF294" evidence="2">
    <location>
        <begin position="210"/>
        <end position="351"/>
    </location>
</feature>
<dbReference type="SUPFAM" id="SSF81301">
    <property type="entry name" value="Nucleotidyltransferase"/>
    <property type="match status" value="1"/>
</dbReference>
<evidence type="ECO:0000313" key="3">
    <source>
        <dbReference type="EMBL" id="PZD95960.1"/>
    </source>
</evidence>
<keyword evidence="4" id="KW-1185">Reference proteome</keyword>
<sequence length="357" mass="40528">MHDPEVAQLLASIGTVEDTGALRSLRDRIQEELERKLAITSVEQFYSDLNEVHDAIVSRAVHLAEQDMARTGNGFPPVPYAYLLFGSGGRSEQTLSSDQDSAVVYDIPDDADNREQVEAYFRTFAQIVVETLKSAGYPPCEGNVISTNPEWCESLSEFKRKLNRWFEEGHWEVVRYLLIVADARIAAGDKRLIDELKESFYRDTLEKPLIVRRMLDNTMKHKVLIGVFGQLLKERYGEDSGSLDVKYGAYIPMVNAVRLLAIQAGIRETSTLERLAKLREQDRLPAGEAEKYAAAFRLFLRLRLLTMERNEGGMYKNNGKIAGDRLTAELRRDIKEALKAGKRLQRLVTRQTTSKLL</sequence>
<dbReference type="InterPro" id="IPR018821">
    <property type="entry name" value="DUF294_put_nucleoTrafse_sb-bd"/>
</dbReference>
<comment type="caution">
    <text evidence="3">The sequence shown here is derived from an EMBL/GenBank/DDBJ whole genome shotgun (WGS) entry which is preliminary data.</text>
</comment>
<evidence type="ECO:0008006" key="5">
    <source>
        <dbReference type="Google" id="ProtNLM"/>
    </source>
</evidence>
<evidence type="ECO:0000259" key="1">
    <source>
        <dbReference type="Pfam" id="PF03445"/>
    </source>
</evidence>
<dbReference type="InterPro" id="IPR043519">
    <property type="entry name" value="NT_sf"/>
</dbReference>
<accession>A0A2W1LD14</accession>
<dbReference type="CDD" id="cd05401">
    <property type="entry name" value="NT_GlnE_GlnD_like"/>
    <property type="match status" value="1"/>
</dbReference>
<protein>
    <recommendedName>
        <fullName evidence="5">CBS domain-containing protein</fullName>
    </recommendedName>
</protein>
<dbReference type="AlphaFoldDB" id="A0A2W1LD14"/>
<dbReference type="OrthoDB" id="9810963at2"/>
<evidence type="ECO:0000259" key="2">
    <source>
        <dbReference type="Pfam" id="PF10335"/>
    </source>
</evidence>
<reference evidence="3 4" key="1">
    <citation type="submission" date="2018-06" db="EMBL/GenBank/DDBJ databases">
        <title>Paenibacillus imtechensis sp. nov.</title>
        <authorList>
            <person name="Pinnaka A.K."/>
            <person name="Singh H."/>
            <person name="Kaur M."/>
        </authorList>
    </citation>
    <scope>NUCLEOTIDE SEQUENCE [LARGE SCALE GENOMIC DNA]</scope>
    <source>
        <strain evidence="3 4">SMB1</strain>
    </source>
</reference>
<dbReference type="Pfam" id="PF03445">
    <property type="entry name" value="DUF294"/>
    <property type="match status" value="1"/>
</dbReference>
<dbReference type="GO" id="GO:0008773">
    <property type="term" value="F:[protein-PII] uridylyltransferase activity"/>
    <property type="evidence" value="ECO:0007669"/>
    <property type="project" value="InterPro"/>
</dbReference>
<proteinExistence type="predicted"/>
<dbReference type="Gene3D" id="3.30.460.10">
    <property type="entry name" value="Beta Polymerase, domain 2"/>
    <property type="match status" value="1"/>
</dbReference>
<evidence type="ECO:0000313" key="4">
    <source>
        <dbReference type="Proteomes" id="UP000249522"/>
    </source>
</evidence>
<dbReference type="EMBL" id="QKRB01000043">
    <property type="protein sequence ID" value="PZD95960.1"/>
    <property type="molecule type" value="Genomic_DNA"/>
</dbReference>
<feature type="domain" description="Protein-PII uridylyltransferase N-terminal" evidence="1">
    <location>
        <begin position="40"/>
        <end position="169"/>
    </location>
</feature>
<dbReference type="InterPro" id="IPR005105">
    <property type="entry name" value="GlnD_Uridyltrans_N"/>
</dbReference>
<dbReference type="RefSeq" id="WP_111146705.1">
    <property type="nucleotide sequence ID" value="NZ_QKRB01000043.1"/>
</dbReference>
<dbReference type="Proteomes" id="UP000249522">
    <property type="component" value="Unassembled WGS sequence"/>
</dbReference>